<dbReference type="Proteomes" id="UP001153712">
    <property type="component" value="Chromosome 13"/>
</dbReference>
<dbReference type="AlphaFoldDB" id="A0A9P0GRB4"/>
<dbReference type="Pfam" id="PF00858">
    <property type="entry name" value="ASC"/>
    <property type="match status" value="2"/>
</dbReference>
<keyword evidence="8 12" id="KW-0406">Ion transport</keyword>
<accession>A0A9P0GRB4</accession>
<dbReference type="InterPro" id="IPR001873">
    <property type="entry name" value="ENaC"/>
</dbReference>
<keyword evidence="3 12" id="KW-0813">Transport</keyword>
<dbReference type="EMBL" id="OU900106">
    <property type="protein sequence ID" value="CAH1165036.1"/>
    <property type="molecule type" value="Genomic_DNA"/>
</dbReference>
<dbReference type="GO" id="GO:0015280">
    <property type="term" value="F:ligand-gated sodium channel activity"/>
    <property type="evidence" value="ECO:0007669"/>
    <property type="project" value="TreeGrafter"/>
</dbReference>
<keyword evidence="7" id="KW-0915">Sodium</keyword>
<keyword evidence="4 12" id="KW-0894">Sodium channel</keyword>
<evidence type="ECO:0000256" key="4">
    <source>
        <dbReference type="ARBA" id="ARBA00022461"/>
    </source>
</evidence>
<evidence type="ECO:0000256" key="9">
    <source>
        <dbReference type="ARBA" id="ARBA00023136"/>
    </source>
</evidence>
<reference evidence="14" key="1">
    <citation type="submission" date="2022-01" db="EMBL/GenBank/DDBJ databases">
        <authorList>
            <person name="King R."/>
        </authorList>
    </citation>
    <scope>NUCLEOTIDE SEQUENCE</scope>
</reference>
<evidence type="ECO:0000256" key="12">
    <source>
        <dbReference type="RuleBase" id="RU000679"/>
    </source>
</evidence>
<comment type="subcellular location">
    <subcellularLocation>
        <location evidence="1">Membrane</location>
        <topology evidence="1">Multi-pass membrane protein</topology>
    </subcellularLocation>
</comment>
<sequence length="448" mass="51906">MYRTCNKIWHYFKIFSQQTTIHGFNIIGMPNLHWTERFFWTVIIALSAAGAISLTTSNWNRYSANPTVISIQKDYRNWENHLPAVTGCFNDKVDEKKAEKYIYEKWKSDVADSKYPFYVEFVRAIAYSSYNNFEDLEKFKNDSSLFDVDMVGLVSEVYPKVTGTLVTVDKSREFKWEIILIELGVCFTFFSKFSELLSIRVPDDDRNDTETSNSPLKCHYLNGLCYARFDSNPKLPLKYYVHSHLEIPDLSSKHYHSLGKGSDMEINYRVIETQASGDIKYLRPAQRNCRFDDEPLSSEAKAYTIKGKTCNVTGLLCLAKYKKQLLENPKSLGCKCPQTCNFINYLPEIPKLVVWETGAYFDQMTTFRWGLLHPTTKYRRDIIFGFGDLIVSIGGTLNLFLGISFMSIIEVFFLICENIIDSVLENTRVGKLKRKMKKTAPLKSHFFY</sequence>
<evidence type="ECO:0000313" key="15">
    <source>
        <dbReference type="Proteomes" id="UP001153712"/>
    </source>
</evidence>
<gene>
    <name evidence="14" type="ORF">PHYEVI_LOCUS3744</name>
</gene>
<dbReference type="GO" id="GO:0005886">
    <property type="term" value="C:plasma membrane"/>
    <property type="evidence" value="ECO:0007669"/>
    <property type="project" value="TreeGrafter"/>
</dbReference>
<keyword evidence="9 13" id="KW-0472">Membrane</keyword>
<evidence type="ECO:0000313" key="14">
    <source>
        <dbReference type="EMBL" id="CAH1165036.1"/>
    </source>
</evidence>
<evidence type="ECO:0000256" key="10">
    <source>
        <dbReference type="ARBA" id="ARBA00023201"/>
    </source>
</evidence>
<keyword evidence="11 12" id="KW-0407">Ion channel</keyword>
<dbReference type="PANTHER" id="PTHR11690:SF240">
    <property type="entry name" value="PICKPOCKET 25-RELATED"/>
    <property type="match status" value="1"/>
</dbReference>
<keyword evidence="5 12" id="KW-0812">Transmembrane</keyword>
<comment type="similarity">
    <text evidence="2 12">Belongs to the amiloride-sensitive sodium channel (TC 1.A.6) family.</text>
</comment>
<evidence type="ECO:0000256" key="6">
    <source>
        <dbReference type="ARBA" id="ARBA00022989"/>
    </source>
</evidence>
<evidence type="ECO:0000256" key="5">
    <source>
        <dbReference type="ARBA" id="ARBA00022692"/>
    </source>
</evidence>
<evidence type="ECO:0000256" key="3">
    <source>
        <dbReference type="ARBA" id="ARBA00022448"/>
    </source>
</evidence>
<keyword evidence="10 12" id="KW-0739">Sodium transport</keyword>
<evidence type="ECO:0000256" key="11">
    <source>
        <dbReference type="ARBA" id="ARBA00023303"/>
    </source>
</evidence>
<protein>
    <submittedName>
        <fullName evidence="14">Uncharacterized protein</fullName>
    </submittedName>
</protein>
<name>A0A9P0GRB4_PHYSR</name>
<dbReference type="OrthoDB" id="5874059at2759"/>
<keyword evidence="15" id="KW-1185">Reference proteome</keyword>
<evidence type="ECO:0000256" key="7">
    <source>
        <dbReference type="ARBA" id="ARBA00023053"/>
    </source>
</evidence>
<evidence type="ECO:0000256" key="2">
    <source>
        <dbReference type="ARBA" id="ARBA00007193"/>
    </source>
</evidence>
<feature type="transmembrane region" description="Helical" evidence="13">
    <location>
        <begin position="389"/>
        <end position="415"/>
    </location>
</feature>
<evidence type="ECO:0000256" key="13">
    <source>
        <dbReference type="SAM" id="Phobius"/>
    </source>
</evidence>
<evidence type="ECO:0000256" key="8">
    <source>
        <dbReference type="ARBA" id="ARBA00023065"/>
    </source>
</evidence>
<keyword evidence="6 13" id="KW-1133">Transmembrane helix</keyword>
<organism evidence="14 15">
    <name type="scientific">Phyllotreta striolata</name>
    <name type="common">Striped flea beetle</name>
    <name type="synonym">Crioceris striolata</name>
    <dbReference type="NCBI Taxonomy" id="444603"/>
    <lineage>
        <taxon>Eukaryota</taxon>
        <taxon>Metazoa</taxon>
        <taxon>Ecdysozoa</taxon>
        <taxon>Arthropoda</taxon>
        <taxon>Hexapoda</taxon>
        <taxon>Insecta</taxon>
        <taxon>Pterygota</taxon>
        <taxon>Neoptera</taxon>
        <taxon>Endopterygota</taxon>
        <taxon>Coleoptera</taxon>
        <taxon>Polyphaga</taxon>
        <taxon>Cucujiformia</taxon>
        <taxon>Chrysomeloidea</taxon>
        <taxon>Chrysomelidae</taxon>
        <taxon>Galerucinae</taxon>
        <taxon>Alticini</taxon>
        <taxon>Phyllotreta</taxon>
    </lineage>
</organism>
<proteinExistence type="inferred from homology"/>
<dbReference type="PANTHER" id="PTHR11690">
    <property type="entry name" value="AMILORIDE-SENSITIVE SODIUM CHANNEL-RELATED"/>
    <property type="match status" value="1"/>
</dbReference>
<evidence type="ECO:0000256" key="1">
    <source>
        <dbReference type="ARBA" id="ARBA00004141"/>
    </source>
</evidence>
<dbReference type="Gene3D" id="1.10.287.770">
    <property type="entry name" value="YojJ-like"/>
    <property type="match status" value="1"/>
</dbReference>
<feature type="transmembrane region" description="Helical" evidence="13">
    <location>
        <begin position="38"/>
        <end position="56"/>
    </location>
</feature>